<dbReference type="Gene3D" id="3.30.70.100">
    <property type="match status" value="1"/>
</dbReference>
<dbReference type="STRING" id="2025994.A0A2T2ZUH3"/>
<gene>
    <name evidence="1" type="ORF">BD289DRAFT_161380</name>
</gene>
<keyword evidence="2" id="KW-1185">Reference proteome</keyword>
<dbReference type="AlphaFoldDB" id="A0A2T2ZUH3"/>
<dbReference type="InParanoid" id="A0A2T2ZUH3"/>
<proteinExistence type="predicted"/>
<protein>
    <recommendedName>
        <fullName evidence="3">ABM domain-containing protein</fullName>
    </recommendedName>
</protein>
<sequence length="249" mass="28173">MPVTEIGGMRVRAGLDVQDDATPEAQIVRRAYEGITREPTGPYRIYWGLEIERPEYFWGLYDFASVEDHQKFAKEHAGPHVRDLGKVFEHNPRDRDALFTRHIQLPATVYPLRSVHAPVTEIMYAFFPADISHEAKDSATQALQEFIDRGLNECADVQGVDYAWSVETDVPVREKTKGDGQGDDGGKEPQKGVLLFAGIGWPSIEAHLQFRETDAFKNSVGLLRAMEGLISITMFHVKFRGWENAVRKE</sequence>
<organism evidence="1 2">
    <name type="scientific">Coniella lustricola</name>
    <dbReference type="NCBI Taxonomy" id="2025994"/>
    <lineage>
        <taxon>Eukaryota</taxon>
        <taxon>Fungi</taxon>
        <taxon>Dikarya</taxon>
        <taxon>Ascomycota</taxon>
        <taxon>Pezizomycotina</taxon>
        <taxon>Sordariomycetes</taxon>
        <taxon>Sordariomycetidae</taxon>
        <taxon>Diaporthales</taxon>
        <taxon>Schizoparmaceae</taxon>
        <taxon>Coniella</taxon>
    </lineage>
</organism>
<dbReference type="Proteomes" id="UP000241462">
    <property type="component" value="Unassembled WGS sequence"/>
</dbReference>
<dbReference type="EMBL" id="KZ678678">
    <property type="protein sequence ID" value="PSR77019.1"/>
    <property type="molecule type" value="Genomic_DNA"/>
</dbReference>
<evidence type="ECO:0008006" key="3">
    <source>
        <dbReference type="Google" id="ProtNLM"/>
    </source>
</evidence>
<evidence type="ECO:0000313" key="1">
    <source>
        <dbReference type="EMBL" id="PSR77019.1"/>
    </source>
</evidence>
<reference evidence="1 2" key="1">
    <citation type="journal article" date="2018" name="Mycol. Prog.">
        <title>Coniella lustricola, a new species from submerged detritus.</title>
        <authorList>
            <person name="Raudabaugh D.B."/>
            <person name="Iturriaga T."/>
            <person name="Carver A."/>
            <person name="Mondo S."/>
            <person name="Pangilinan J."/>
            <person name="Lipzen A."/>
            <person name="He G."/>
            <person name="Amirebrahimi M."/>
            <person name="Grigoriev I.V."/>
            <person name="Miller A.N."/>
        </authorList>
    </citation>
    <scope>NUCLEOTIDE SEQUENCE [LARGE SCALE GENOMIC DNA]</scope>
    <source>
        <strain evidence="1 2">B22-T-1</strain>
    </source>
</reference>
<dbReference type="OrthoDB" id="3830579at2759"/>
<name>A0A2T2ZUH3_9PEZI</name>
<evidence type="ECO:0000313" key="2">
    <source>
        <dbReference type="Proteomes" id="UP000241462"/>
    </source>
</evidence>
<accession>A0A2T2ZUH3</accession>